<dbReference type="GO" id="GO:0004553">
    <property type="term" value="F:hydrolase activity, hydrolyzing O-glycosyl compounds"/>
    <property type="evidence" value="ECO:0007669"/>
    <property type="project" value="InterPro"/>
</dbReference>
<dbReference type="InterPro" id="IPR017853">
    <property type="entry name" value="GH"/>
</dbReference>
<feature type="domain" description="Glycosyl hydrolase family 31 C-terminal" evidence="8">
    <location>
        <begin position="566"/>
        <end position="649"/>
    </location>
</feature>
<evidence type="ECO:0000259" key="8">
    <source>
        <dbReference type="Pfam" id="PF21365"/>
    </source>
</evidence>
<dbReference type="Pfam" id="PF21365">
    <property type="entry name" value="Glyco_hydro_31_3rd"/>
    <property type="match status" value="1"/>
</dbReference>
<dbReference type="EMBL" id="GITU01010103">
    <property type="protein sequence ID" value="MBC1178806.1"/>
    <property type="molecule type" value="Transcribed_RNA"/>
</dbReference>
<evidence type="ECO:0000313" key="9">
    <source>
        <dbReference type="EMBL" id="MBC1178806.1"/>
    </source>
</evidence>
<dbReference type="SUPFAM" id="SSF51445">
    <property type="entry name" value="(Trans)glycosidases"/>
    <property type="match status" value="1"/>
</dbReference>
<name>A0A7G3B5U5_LUTLO</name>
<dbReference type="Gene3D" id="3.20.20.80">
    <property type="entry name" value="Glycosidases"/>
    <property type="match status" value="1"/>
</dbReference>
<evidence type="ECO:0000256" key="2">
    <source>
        <dbReference type="ARBA" id="ARBA00022729"/>
    </source>
</evidence>
<dbReference type="PANTHER" id="PTHR43053">
    <property type="entry name" value="GLYCOSIDASE FAMILY 31"/>
    <property type="match status" value="1"/>
</dbReference>
<evidence type="ECO:0000256" key="5">
    <source>
        <dbReference type="RuleBase" id="RU361185"/>
    </source>
</evidence>
<feature type="chain" id="PRO_5028853153" description="Maltase glucoamylase" evidence="6">
    <location>
        <begin position="20"/>
        <end position="651"/>
    </location>
</feature>
<keyword evidence="4 5" id="KW-0326">Glycosidase</keyword>
<evidence type="ECO:0008006" key="10">
    <source>
        <dbReference type="Google" id="ProtNLM"/>
    </source>
</evidence>
<dbReference type="InterPro" id="IPR000322">
    <property type="entry name" value="Glyco_hydro_31_TIM"/>
</dbReference>
<dbReference type="SUPFAM" id="SSF51011">
    <property type="entry name" value="Glycosyl hydrolase domain"/>
    <property type="match status" value="1"/>
</dbReference>
<evidence type="ECO:0000259" key="7">
    <source>
        <dbReference type="Pfam" id="PF01055"/>
    </source>
</evidence>
<dbReference type="InterPro" id="IPR013780">
    <property type="entry name" value="Glyco_hydro_b"/>
</dbReference>
<dbReference type="RefSeq" id="XP_055688938.1">
    <property type="nucleotide sequence ID" value="XM_055832963.1"/>
</dbReference>
<evidence type="ECO:0000256" key="3">
    <source>
        <dbReference type="ARBA" id="ARBA00022801"/>
    </source>
</evidence>
<dbReference type="OrthoDB" id="10070917at2759"/>
<evidence type="ECO:0000256" key="6">
    <source>
        <dbReference type="SAM" id="SignalP"/>
    </source>
</evidence>
<reference evidence="9" key="1">
    <citation type="journal article" date="2020" name="BMC">
        <title>Leishmania infection induces a limited differential gene expression in the sand fly midgut.</title>
        <authorList>
            <person name="Coutinho-Abreu I.V."/>
            <person name="Serafim T.D."/>
            <person name="Meneses C."/>
            <person name="Kamhawi S."/>
            <person name="Oliveira F."/>
            <person name="Valenzuela J.G."/>
        </authorList>
    </citation>
    <scope>NUCLEOTIDE SEQUENCE</scope>
    <source>
        <strain evidence="9">Jacobina</strain>
        <tissue evidence="9">Midgut</tissue>
    </source>
</reference>
<dbReference type="VEuPathDB" id="VectorBase:LLONM1_008448"/>
<sequence>MFCAKIGFFLLLAIAVVECSDSGKLRISSKRNSNVAVLVDSDECRGVAFYVVRDGEIVYESTLGHTAKITTEIQSDETELILMNSQEKITFKIIDDTPEFFRFDVSRKSVKRDRTIVDCVSLGGNTLRWYGGPQQKYQYWPVEKLVLSNYSYVTKEADSAAIAERYWLNSEGAFIYLSDRAPLFIDQNSMKDNHLCFVASLALPYNPRAQTYDFEYSIGVASDPRKAHMEAVHRFLGKPSGVPDRLMAARPIWSTWARYKRDVDEYVVMEFAKEIIDNRFTNSQFELDDDWEICYGALTFSTVKFPNIRKTVQDLKAMGFRVTLWIHPFINKGCNPWYNEALTNRYFVLDHNGKEDTQWWNSEQGEAAYIDFTNPEAANWYTSRLHKLLEDTGIDSFKFDAGESSWQPDDPVLPSTSLDQHPLKIQTDYIRHVAQFGPIVEVRSGFRNQFQQIYMRMIDKDSLWSWNNGLPTLITTLLQLNMNGYPLVLPDMIGGNGYEGAPSREMFIRWLQANVFMPSLQFSYVPWDYSDGDGIKILDLCRHFVKLHEDYTDLIMERFQKAVDHGEPVNPPIWWVDPKNPVAQSIYDEFLLGEEILAAPVTGEGQTSRDIYLPAGEWQDGNNGSIYNGPYWLHNYPAPLSVLPYFIRRHK</sequence>
<evidence type="ECO:0000256" key="4">
    <source>
        <dbReference type="ARBA" id="ARBA00023295"/>
    </source>
</evidence>
<feature type="signal peptide" evidence="6">
    <location>
        <begin position="1"/>
        <end position="19"/>
    </location>
</feature>
<dbReference type="Gene3D" id="2.60.40.1180">
    <property type="entry name" value="Golgi alpha-mannosidase II"/>
    <property type="match status" value="1"/>
</dbReference>
<dbReference type="CDD" id="cd06592">
    <property type="entry name" value="GH31_NET37"/>
    <property type="match status" value="1"/>
</dbReference>
<evidence type="ECO:0000256" key="1">
    <source>
        <dbReference type="ARBA" id="ARBA00007806"/>
    </source>
</evidence>
<dbReference type="InterPro" id="IPR050985">
    <property type="entry name" value="Alpha-glycosidase_related"/>
</dbReference>
<dbReference type="AlphaFoldDB" id="A0A7G3B5U5"/>
<feature type="domain" description="Glycoside hydrolase family 31 TIM barrel" evidence="7">
    <location>
        <begin position="254"/>
        <end position="545"/>
    </location>
</feature>
<protein>
    <recommendedName>
        <fullName evidence="10">Maltase glucoamylase</fullName>
    </recommendedName>
</protein>
<proteinExistence type="inferred from homology"/>
<organism evidence="9">
    <name type="scientific">Lutzomyia longipalpis</name>
    <name type="common">Sand fly</name>
    <dbReference type="NCBI Taxonomy" id="7200"/>
    <lineage>
        <taxon>Eukaryota</taxon>
        <taxon>Metazoa</taxon>
        <taxon>Ecdysozoa</taxon>
        <taxon>Arthropoda</taxon>
        <taxon>Hexapoda</taxon>
        <taxon>Insecta</taxon>
        <taxon>Pterygota</taxon>
        <taxon>Neoptera</taxon>
        <taxon>Endopterygota</taxon>
        <taxon>Diptera</taxon>
        <taxon>Nematocera</taxon>
        <taxon>Psychodoidea</taxon>
        <taxon>Psychodidae</taxon>
        <taxon>Lutzomyia</taxon>
        <taxon>Lutzomyia</taxon>
    </lineage>
</organism>
<dbReference type="KEGG" id="lll:129793175"/>
<dbReference type="GeneID" id="129793175"/>
<dbReference type="InterPro" id="IPR048395">
    <property type="entry name" value="Glyco_hydro_31_C"/>
</dbReference>
<keyword evidence="3 5" id="KW-0378">Hydrolase</keyword>
<dbReference type="PANTHER" id="PTHR43053:SF4">
    <property type="entry name" value="MYOGENESIS-REGULATING GLYCOSIDASE"/>
    <property type="match status" value="1"/>
</dbReference>
<dbReference type="CTD" id="43072"/>
<comment type="similarity">
    <text evidence="1 5">Belongs to the glycosyl hydrolase 31 family.</text>
</comment>
<keyword evidence="2 6" id="KW-0732">Signal</keyword>
<accession>A0A7G3B5U5</accession>
<dbReference type="Pfam" id="PF01055">
    <property type="entry name" value="Glyco_hydro_31_2nd"/>
    <property type="match status" value="1"/>
</dbReference>
<dbReference type="GO" id="GO:0005975">
    <property type="term" value="P:carbohydrate metabolic process"/>
    <property type="evidence" value="ECO:0007669"/>
    <property type="project" value="InterPro"/>
</dbReference>